<accession>A0A2S5CIM4</accession>
<sequence length="930" mass="100114">MKAIASLLIICLANNSVASVYLATSVLFFTPFSAIADVFIDKAESGKALGGSLRSGFVLPEMDAASGTMTLKNGAANGQTVQQNELFQEIIPGSMDAAVTAYGNSDAMSTHINDKLDELGSSGTNHGIAYQTLLGANTAMPNMKNDPLWQTSDNVLGQKSSDINDKFTGCQKNSTYNEKSCSVHVKDLKTCKKAAKAEQCKVTRNVTYSPVIRMGSGDGRMASCGVGCTYLYTGTVGDNYWHGGECTVFTWTASFIVSRPDAIRNVIIDNVQYDDQTRIFLNEDLVYTGAAGYGTSGGCDFHRSLNENPAKDITAAFKNAAVGGTVTVRQETRVGGNGEGFSRLKVLAALDITEQFTDSPVGCRERLSNSWPPNGQPPDWTRTGVLEDQASTDWWQCLDAAHERSFGGVLVSTSQPETLSSFGDILPEPVASPPAPICYSAETRMPSHVKLPCFTDLGGYQQCPEYDYNIDTHDSCESFAGRPQCGYVGEQCADGAYNPITGACQEFIVTYDCGATQSMSCGLVKTTDKTICDSEIRCIGGECVDPAEESSRDFTRVAAALQTLNQAQQSNGCDVSTGTCKLFEGEALSCQMADLSILGKVDCCNMPIEGSWIDYMELGYKSWLLADTAVQAYAVAEYGGEIVSQTGAWTLATEGTIFSDGFTLMKDAYSAITQPFTSAYESVVSMLGEKIGTTISFEATKQAAMQGVANWVSSQMGPEVARLMFAEQAGTGSAQAIGTVSGLSSMLSSVFTVIGIVYAIYNIAKLVVQLIFACTEEEAKLNMMKSQRLCTSPTAIGTFCSADFLGLCLARREAYCCFSSAFGRVLQEQARPQLGKNFGTPQSPECSGITMDEISRLNFDAMDFSEWMGMLQITGHLPKDSASADSMYDKRIVTKSKLGGEHNTNTEERFKKQTEGTDIDDIRQHLLDNL</sequence>
<dbReference type="RefSeq" id="WP_103975200.1">
    <property type="nucleotide sequence ID" value="NZ_PGFZ01000009.1"/>
</dbReference>
<evidence type="ECO:0000256" key="1">
    <source>
        <dbReference type="SAM" id="SignalP"/>
    </source>
</evidence>
<protein>
    <recommendedName>
        <fullName evidence="4">Conjugal transfer protein TraN</fullName>
    </recommendedName>
</protein>
<organism evidence="2 3">
    <name type="scientific">Methylovulum psychrotolerans</name>
    <dbReference type="NCBI Taxonomy" id="1704499"/>
    <lineage>
        <taxon>Bacteria</taxon>
        <taxon>Pseudomonadati</taxon>
        <taxon>Pseudomonadota</taxon>
        <taxon>Gammaproteobacteria</taxon>
        <taxon>Methylococcales</taxon>
        <taxon>Methylococcaceae</taxon>
        <taxon>Methylovulum</taxon>
    </lineage>
</organism>
<keyword evidence="1" id="KW-0732">Signal</keyword>
<dbReference type="AlphaFoldDB" id="A0A2S5CIM4"/>
<evidence type="ECO:0000313" key="2">
    <source>
        <dbReference type="EMBL" id="POZ50655.1"/>
    </source>
</evidence>
<dbReference type="InterPro" id="IPR014121">
    <property type="entry name" value="TraN_Ftype"/>
</dbReference>
<name>A0A2S5CIM4_9GAMM</name>
<gene>
    <name evidence="2" type="ORF">AADEFJLK_03552</name>
</gene>
<reference evidence="2 3" key="1">
    <citation type="submission" date="2017-11" db="EMBL/GenBank/DDBJ databases">
        <title>Draft Genome Sequence of Methylobacter psychrotolerans Sph1T, an Obligate Methanotroph from Low-Temperature Environments.</title>
        <authorList>
            <person name="Oshkin I.Y."/>
            <person name="Miroshnikov K."/>
            <person name="Belova S.E."/>
            <person name="Korzhenkov A."/>
            <person name="Toshchakov S.V."/>
            <person name="Dedysh S.N."/>
        </authorList>
    </citation>
    <scope>NUCLEOTIDE SEQUENCE [LARGE SCALE GENOMIC DNA]</scope>
    <source>
        <strain evidence="2 3">Sph1</strain>
    </source>
</reference>
<feature type="chain" id="PRO_5015571741" description="Conjugal transfer protein TraN" evidence="1">
    <location>
        <begin position="19"/>
        <end position="930"/>
    </location>
</feature>
<proteinExistence type="predicted"/>
<evidence type="ECO:0008006" key="4">
    <source>
        <dbReference type="Google" id="ProtNLM"/>
    </source>
</evidence>
<comment type="caution">
    <text evidence="2">The sequence shown here is derived from an EMBL/GenBank/DDBJ whole genome shotgun (WGS) entry which is preliminary data.</text>
</comment>
<evidence type="ECO:0000313" key="3">
    <source>
        <dbReference type="Proteomes" id="UP000237423"/>
    </source>
</evidence>
<dbReference type="Proteomes" id="UP000237423">
    <property type="component" value="Unassembled WGS sequence"/>
</dbReference>
<feature type="signal peptide" evidence="1">
    <location>
        <begin position="1"/>
        <end position="18"/>
    </location>
</feature>
<dbReference type="EMBL" id="PGFZ01000009">
    <property type="protein sequence ID" value="POZ50655.1"/>
    <property type="molecule type" value="Genomic_DNA"/>
</dbReference>
<dbReference type="Pfam" id="PF06986">
    <property type="entry name" value="F_T4SS_TraN"/>
    <property type="match status" value="2"/>
</dbReference>